<evidence type="ECO:0000259" key="1">
    <source>
        <dbReference type="Pfam" id="PF00135"/>
    </source>
</evidence>
<dbReference type="Proteomes" id="UP000038040">
    <property type="component" value="Unplaced"/>
</dbReference>
<keyword evidence="4" id="KW-1185">Reference proteome</keyword>
<dbReference type="InterPro" id="IPR029058">
    <property type="entry name" value="AB_hydrolase_fold"/>
</dbReference>
<dbReference type="SUPFAM" id="SSF53474">
    <property type="entry name" value="alpha/beta-Hydrolases"/>
    <property type="match status" value="1"/>
</dbReference>
<proteinExistence type="predicted"/>
<dbReference type="OrthoDB" id="3200163at2759"/>
<dbReference type="Gene3D" id="3.40.50.1820">
    <property type="entry name" value="alpha/beta hydrolase"/>
    <property type="match status" value="1"/>
</dbReference>
<evidence type="ECO:0000313" key="3">
    <source>
        <dbReference type="Proteomes" id="UP000038040"/>
    </source>
</evidence>
<organism evidence="3 5">
    <name type="scientific">Dracunculus medinensis</name>
    <name type="common">Guinea worm</name>
    <dbReference type="NCBI Taxonomy" id="318479"/>
    <lineage>
        <taxon>Eukaryota</taxon>
        <taxon>Metazoa</taxon>
        <taxon>Ecdysozoa</taxon>
        <taxon>Nematoda</taxon>
        <taxon>Chromadorea</taxon>
        <taxon>Rhabditida</taxon>
        <taxon>Spirurina</taxon>
        <taxon>Dracunculoidea</taxon>
        <taxon>Dracunculidae</taxon>
        <taxon>Dracunculus</taxon>
    </lineage>
</organism>
<dbReference type="Pfam" id="PF00135">
    <property type="entry name" value="COesterase"/>
    <property type="match status" value="1"/>
</dbReference>
<dbReference type="WBParaSite" id="DME_0000536401-mRNA-1">
    <property type="protein sequence ID" value="DME_0000536401-mRNA-1"/>
    <property type="gene ID" value="DME_0000536401"/>
</dbReference>
<dbReference type="InterPro" id="IPR002018">
    <property type="entry name" value="CarbesteraseB"/>
</dbReference>
<reference evidence="2 4" key="2">
    <citation type="submission" date="2018-11" db="EMBL/GenBank/DDBJ databases">
        <authorList>
            <consortium name="Pathogen Informatics"/>
        </authorList>
    </citation>
    <scope>NUCLEOTIDE SEQUENCE [LARGE SCALE GENOMIC DNA]</scope>
</reference>
<sequence>MGIKDFFLKQTKTTEENARFSRQINTCYGIIEGLRLIDENDLQIDAFLGIQFAKPPVGELRFKKPQRPDSWNGVKHTIKFGPRAPQKDFFWNRRLRKFRKDEDCLYLNVFAPAWQPPEGSNGFPVMVYIHGGGFLIDSAVNCGDIGICRNLCCNDVIVVTIQYRLGFLGFFSTGNEDNITAFNGDPKRVTVFGQSAGGVCADLLNLSPHSRDLFQRIVVMAGNAECEWGLTEKSRIVKLCRRFAKRAGWKSNNEDIDADLEMLKYLRKKPSKIFERSLFDATAIDRQQIGLDLAPVIDGDFFPKPIDELRLESPKKNHMAGTCQYEALLFTALNPGQININGIDKLLSVSIPEEKFSDWRDLRQQARNLYFRNQRKPCKRLINEAYINLYSDLFVNNGTYKYTKLMAESGQEVYLYSFNYFNPKSFGLVSLAIPFKGSTHCTELTYLFGKSIVLSFKFNENDKNMMDFMSKLWTNFAKYG</sequence>
<dbReference type="AlphaFoldDB" id="A0A0N4UDF5"/>
<dbReference type="InterPro" id="IPR019819">
    <property type="entry name" value="Carboxylesterase_B_CS"/>
</dbReference>
<protein>
    <submittedName>
        <fullName evidence="5">COesterase domain-containing protein</fullName>
    </submittedName>
</protein>
<dbReference type="PANTHER" id="PTHR44590:SF3">
    <property type="entry name" value="CARBOXYLESTERASE TYPE B DOMAIN-CONTAINING PROTEIN"/>
    <property type="match status" value="1"/>
</dbReference>
<gene>
    <name evidence="2" type="ORF">DME_LOCUS9163</name>
</gene>
<name>A0A0N4UDF5_DRAME</name>
<accession>A0A0N4UDF5</accession>
<reference evidence="5" key="1">
    <citation type="submission" date="2017-02" db="UniProtKB">
        <authorList>
            <consortium name="WormBaseParasite"/>
        </authorList>
    </citation>
    <scope>IDENTIFICATION</scope>
</reference>
<feature type="domain" description="Carboxylesterase type B" evidence="1">
    <location>
        <begin position="22"/>
        <end position="480"/>
    </location>
</feature>
<dbReference type="STRING" id="318479.A0A0N4UDF5"/>
<evidence type="ECO:0000313" key="5">
    <source>
        <dbReference type="WBParaSite" id="DME_0000536401-mRNA-1"/>
    </source>
</evidence>
<evidence type="ECO:0000313" key="2">
    <source>
        <dbReference type="EMBL" id="VDN59190.1"/>
    </source>
</evidence>
<dbReference type="Proteomes" id="UP000274756">
    <property type="component" value="Unassembled WGS sequence"/>
</dbReference>
<dbReference type="PROSITE" id="PS00941">
    <property type="entry name" value="CARBOXYLESTERASE_B_2"/>
    <property type="match status" value="1"/>
</dbReference>
<evidence type="ECO:0000313" key="4">
    <source>
        <dbReference type="Proteomes" id="UP000274756"/>
    </source>
</evidence>
<dbReference type="EMBL" id="UYYG01001177">
    <property type="protein sequence ID" value="VDN59190.1"/>
    <property type="molecule type" value="Genomic_DNA"/>
</dbReference>
<dbReference type="ESTHER" id="drame-a0a0n4udf5">
    <property type="family name" value="Carb_B_Nematoda"/>
</dbReference>
<dbReference type="PANTHER" id="PTHR44590">
    <property type="entry name" value="CARBOXYLIC ESTER HYDROLASE-RELATED"/>
    <property type="match status" value="1"/>
</dbReference>